<dbReference type="EMBL" id="MBLM01000121">
    <property type="protein sequence ID" value="OHV35438.1"/>
    <property type="molecule type" value="Genomic_DNA"/>
</dbReference>
<sequence>MAEVTNEPDPRLLGAYLTDHLTGAAAGVDLARRIAREHRDMPAGPALADMAADIAQDRAVLIQIMSDLGVPRRRHAFLLGRLAEKVGRLKPNRRLWRRSPMSSVVELESLWLGVNGKSRLWRTLRSAAVEDDRLEAGFLDHLCDRAKAQADEIEALRLRAVEEAFAVPARTRGRTGGRTGGRANG</sequence>
<evidence type="ECO:0000313" key="2">
    <source>
        <dbReference type="Proteomes" id="UP000179627"/>
    </source>
</evidence>
<comment type="caution">
    <text evidence="1">The sequence shown here is derived from an EMBL/GenBank/DDBJ whole genome shotgun (WGS) entry which is preliminary data.</text>
</comment>
<evidence type="ECO:0000313" key="1">
    <source>
        <dbReference type="EMBL" id="OHV35438.1"/>
    </source>
</evidence>
<proteinExistence type="predicted"/>
<organism evidence="1 2">
    <name type="scientific">Parafrankia colletiae</name>
    <dbReference type="NCBI Taxonomy" id="573497"/>
    <lineage>
        <taxon>Bacteria</taxon>
        <taxon>Bacillati</taxon>
        <taxon>Actinomycetota</taxon>
        <taxon>Actinomycetes</taxon>
        <taxon>Frankiales</taxon>
        <taxon>Frankiaceae</taxon>
        <taxon>Parafrankia</taxon>
    </lineage>
</organism>
<dbReference type="AlphaFoldDB" id="A0A1S1QL00"/>
<dbReference type="OrthoDB" id="5504890at2"/>
<reference evidence="2" key="1">
    <citation type="submission" date="2016-07" db="EMBL/GenBank/DDBJ databases">
        <title>Sequence Frankia sp. strain CcI1.17.</title>
        <authorList>
            <person name="Ghodhbane-Gtari F."/>
            <person name="Swanson E."/>
            <person name="Gueddou A."/>
            <person name="Morris K."/>
            <person name="Hezbri K."/>
            <person name="Ktari A."/>
            <person name="Nouioui I."/>
            <person name="Abebe-Akele F."/>
            <person name="Simpson S."/>
            <person name="Thomas K."/>
            <person name="Gtari M."/>
            <person name="Tisa L.S."/>
            <person name="Hurst S."/>
        </authorList>
    </citation>
    <scope>NUCLEOTIDE SEQUENCE [LARGE SCALE GENOMIC DNA]</scope>
    <source>
        <strain evidence="2">Cc1.17</strain>
    </source>
</reference>
<dbReference type="Proteomes" id="UP000179627">
    <property type="component" value="Unassembled WGS sequence"/>
</dbReference>
<gene>
    <name evidence="1" type="ORF">CC117_19570</name>
</gene>
<name>A0A1S1QL00_9ACTN</name>
<dbReference type="RefSeq" id="WP_071085585.1">
    <property type="nucleotide sequence ID" value="NZ_MBLM01000121.1"/>
</dbReference>
<keyword evidence="2" id="KW-1185">Reference proteome</keyword>
<accession>A0A1S1QL00</accession>
<protein>
    <submittedName>
        <fullName evidence="1">Uncharacterized protein</fullName>
    </submittedName>
</protein>